<dbReference type="EMBL" id="SMBT01000011">
    <property type="protein sequence ID" value="TCU83710.1"/>
    <property type="molecule type" value="Genomic_DNA"/>
</dbReference>
<proteinExistence type="predicted"/>
<evidence type="ECO:0000313" key="6">
    <source>
        <dbReference type="Proteomes" id="UP000255108"/>
    </source>
</evidence>
<name>A0A377QA70_9NEIS</name>
<evidence type="ECO:0000313" key="4">
    <source>
        <dbReference type="EMBL" id="STQ91782.1"/>
    </source>
</evidence>
<dbReference type="GO" id="GO:0003700">
    <property type="term" value="F:DNA-binding transcription factor activity"/>
    <property type="evidence" value="ECO:0007669"/>
    <property type="project" value="TreeGrafter"/>
</dbReference>
<dbReference type="GO" id="GO:0000976">
    <property type="term" value="F:transcription cis-regulatory region binding"/>
    <property type="evidence" value="ECO:0007669"/>
    <property type="project" value="TreeGrafter"/>
</dbReference>
<dbReference type="RefSeq" id="WP_115227961.1">
    <property type="nucleotide sequence ID" value="NZ_CAWOLO010000011.1"/>
</dbReference>
<dbReference type="OrthoDB" id="2356263at2"/>
<feature type="domain" description="HTH tetR-type" evidence="3">
    <location>
        <begin position="8"/>
        <end position="68"/>
    </location>
</feature>
<dbReference type="Pfam" id="PF17939">
    <property type="entry name" value="TetR_C_30"/>
    <property type="match status" value="1"/>
</dbReference>
<reference evidence="5 7" key="2">
    <citation type="submission" date="2019-03" db="EMBL/GenBank/DDBJ databases">
        <title>Genomic Encyclopedia of Type Strains, Phase IV (KMG-IV): sequencing the most valuable type-strain genomes for metagenomic binning, comparative biology and taxonomic classification.</title>
        <authorList>
            <person name="Goeker M."/>
        </authorList>
    </citation>
    <scope>NUCLEOTIDE SEQUENCE [LARGE SCALE GENOMIC DNA]</scope>
    <source>
        <strain evidence="5 7">DSM 3764</strain>
    </source>
</reference>
<dbReference type="PROSITE" id="PS50977">
    <property type="entry name" value="HTH_TETR_2"/>
    <property type="match status" value="1"/>
</dbReference>
<keyword evidence="1 2" id="KW-0238">DNA-binding</keyword>
<keyword evidence="7" id="KW-1185">Reference proteome</keyword>
<protein>
    <submittedName>
        <fullName evidence="4">Putative DNA-binding transcriptional regulator</fullName>
    </submittedName>
    <submittedName>
        <fullName evidence="5">TetR family transcriptional regulator</fullName>
    </submittedName>
</protein>
<dbReference type="Pfam" id="PF00440">
    <property type="entry name" value="TetR_N"/>
    <property type="match status" value="1"/>
</dbReference>
<dbReference type="Gene3D" id="1.10.357.10">
    <property type="entry name" value="Tetracycline Repressor, domain 2"/>
    <property type="match status" value="1"/>
</dbReference>
<dbReference type="InterPro" id="IPR050109">
    <property type="entry name" value="HTH-type_TetR-like_transc_reg"/>
</dbReference>
<dbReference type="InterPro" id="IPR001647">
    <property type="entry name" value="HTH_TetR"/>
</dbReference>
<organism evidence="4 6">
    <name type="scientific">Iodobacter fluviatilis</name>
    <dbReference type="NCBI Taxonomy" id="537"/>
    <lineage>
        <taxon>Bacteria</taxon>
        <taxon>Pseudomonadati</taxon>
        <taxon>Pseudomonadota</taxon>
        <taxon>Betaproteobacteria</taxon>
        <taxon>Neisseriales</taxon>
        <taxon>Chitinibacteraceae</taxon>
        <taxon>Iodobacter</taxon>
    </lineage>
</organism>
<gene>
    <name evidence="5" type="ORF">EV682_11173</name>
    <name evidence="4" type="ORF">NCTC11159_02861</name>
</gene>
<evidence type="ECO:0000256" key="2">
    <source>
        <dbReference type="PROSITE-ProRule" id="PRU00335"/>
    </source>
</evidence>
<evidence type="ECO:0000256" key="1">
    <source>
        <dbReference type="ARBA" id="ARBA00023125"/>
    </source>
</evidence>
<dbReference type="Proteomes" id="UP000255108">
    <property type="component" value="Unassembled WGS sequence"/>
</dbReference>
<evidence type="ECO:0000313" key="7">
    <source>
        <dbReference type="Proteomes" id="UP000295794"/>
    </source>
</evidence>
<dbReference type="PRINTS" id="PR00455">
    <property type="entry name" value="HTHTETR"/>
</dbReference>
<dbReference type="SUPFAM" id="SSF46689">
    <property type="entry name" value="Homeodomain-like"/>
    <property type="match status" value="1"/>
</dbReference>
<dbReference type="Proteomes" id="UP000295794">
    <property type="component" value="Unassembled WGS sequence"/>
</dbReference>
<feature type="DNA-binding region" description="H-T-H motif" evidence="2">
    <location>
        <begin position="31"/>
        <end position="50"/>
    </location>
</feature>
<dbReference type="InterPro" id="IPR009057">
    <property type="entry name" value="Homeodomain-like_sf"/>
</dbReference>
<dbReference type="EMBL" id="UGHR01000001">
    <property type="protein sequence ID" value="STQ91782.1"/>
    <property type="molecule type" value="Genomic_DNA"/>
</dbReference>
<evidence type="ECO:0000259" key="3">
    <source>
        <dbReference type="PROSITE" id="PS50977"/>
    </source>
</evidence>
<dbReference type="InterPro" id="IPR041586">
    <property type="entry name" value="PsrA_TetR_C"/>
</dbReference>
<dbReference type="PANTHER" id="PTHR30055:SF235">
    <property type="entry name" value="TRANSCRIPTIONAL REGULATORY PROTEIN"/>
    <property type="match status" value="1"/>
</dbReference>
<reference evidence="4 6" key="1">
    <citation type="submission" date="2018-06" db="EMBL/GenBank/DDBJ databases">
        <authorList>
            <consortium name="Pathogen Informatics"/>
            <person name="Doyle S."/>
        </authorList>
    </citation>
    <scope>NUCLEOTIDE SEQUENCE [LARGE SCALE GENOMIC DNA]</scope>
    <source>
        <strain evidence="4 6">NCTC11159</strain>
    </source>
</reference>
<dbReference type="InterPro" id="IPR036271">
    <property type="entry name" value="Tet_transcr_reg_TetR-rel_C_sf"/>
</dbReference>
<dbReference type="AlphaFoldDB" id="A0A377QA70"/>
<sequence>MVESVKAQDTANRILDAAEPLFVEHGFDATSMRMITQSARVNIAAVNYYYHSKDGLFRAVFERRAEPFARLLLGKLEELEKSVANPTADQVAEAFVMASLEMGRNPEYGGLLFVRLVARTFVEPHPELKATMPQRYGELTRRYLAALGRALPHLSELEVQWRFHFLSSAMFNAFAGNNVLRLFTESSLVNARDPALVVRMLMPFIRAGLNAPAAQ</sequence>
<dbReference type="SUPFAM" id="SSF48498">
    <property type="entry name" value="Tetracyclin repressor-like, C-terminal domain"/>
    <property type="match status" value="1"/>
</dbReference>
<dbReference type="PANTHER" id="PTHR30055">
    <property type="entry name" value="HTH-TYPE TRANSCRIPTIONAL REGULATOR RUTR"/>
    <property type="match status" value="1"/>
</dbReference>
<accession>A0A377QA70</accession>
<evidence type="ECO:0000313" key="5">
    <source>
        <dbReference type="EMBL" id="TCU83710.1"/>
    </source>
</evidence>